<evidence type="ECO:0000256" key="9">
    <source>
        <dbReference type="ARBA" id="ARBA00023172"/>
    </source>
</evidence>
<evidence type="ECO:0000313" key="12">
    <source>
        <dbReference type="Proteomes" id="UP000663880"/>
    </source>
</evidence>
<dbReference type="InterPro" id="IPR001584">
    <property type="entry name" value="Integrase_cat-core"/>
</dbReference>
<evidence type="ECO:0000259" key="10">
    <source>
        <dbReference type="PROSITE" id="PS50994"/>
    </source>
</evidence>
<sequence>MKNGAVNGISCDMKADIQKINYQVCCEGKQSRLPFQLRNHRSTQLLDFVHSDLCGPMEVRSIGQARYFLLFVDDASKMAFVYFLKEKNQTLQYFKEFQRMVEKQKGTGIKTLRTDNGGECCSDMMENYLKDSGIIHQKTNPYTPEQNGVSERFNRTIVERARCLLFEAKLDKSFWAEAVNTAVYLKNRSPASGLDQKTPIEVWTGHKPDLSHVRIFGSPVMTHVPKNKRLKWDKKAVKYILVGYSKNVKGRIDIGL</sequence>
<dbReference type="OrthoDB" id="413361at2759"/>
<evidence type="ECO:0000256" key="4">
    <source>
        <dbReference type="ARBA" id="ARBA00022801"/>
    </source>
</evidence>
<proteinExistence type="predicted"/>
<keyword evidence="2" id="KW-0479">Metal-binding</keyword>
<dbReference type="GO" id="GO:0003676">
    <property type="term" value="F:nucleic acid binding"/>
    <property type="evidence" value="ECO:0007669"/>
    <property type="project" value="InterPro"/>
</dbReference>
<protein>
    <recommendedName>
        <fullName evidence="10">Integrase catalytic domain-containing protein</fullName>
    </recommendedName>
</protein>
<dbReference type="PROSITE" id="PS50994">
    <property type="entry name" value="INTEGRASE"/>
    <property type="match status" value="1"/>
</dbReference>
<feature type="domain" description="Integrase catalytic" evidence="10">
    <location>
        <begin position="30"/>
        <end position="207"/>
    </location>
</feature>
<keyword evidence="12" id="KW-1185">Reference proteome</keyword>
<keyword evidence="1" id="KW-0540">Nuclease</keyword>
<keyword evidence="8" id="KW-0548">Nucleotidyltransferase</keyword>
<dbReference type="Proteomes" id="UP000663880">
    <property type="component" value="Unassembled WGS sequence"/>
</dbReference>
<keyword evidence="4" id="KW-0378">Hydrolase</keyword>
<dbReference type="InterPro" id="IPR057670">
    <property type="entry name" value="SH3_retrovirus"/>
</dbReference>
<keyword evidence="8" id="KW-0239">DNA-directed DNA polymerase</keyword>
<comment type="caution">
    <text evidence="11">The sequence shown here is derived from an EMBL/GenBank/DDBJ whole genome shotgun (WGS) entry which is preliminary data.</text>
</comment>
<organism evidence="11 12">
    <name type="scientific">Pieris macdunnoughi</name>
    <dbReference type="NCBI Taxonomy" id="345717"/>
    <lineage>
        <taxon>Eukaryota</taxon>
        <taxon>Metazoa</taxon>
        <taxon>Ecdysozoa</taxon>
        <taxon>Arthropoda</taxon>
        <taxon>Hexapoda</taxon>
        <taxon>Insecta</taxon>
        <taxon>Pterygota</taxon>
        <taxon>Neoptera</taxon>
        <taxon>Endopterygota</taxon>
        <taxon>Lepidoptera</taxon>
        <taxon>Glossata</taxon>
        <taxon>Ditrysia</taxon>
        <taxon>Papilionoidea</taxon>
        <taxon>Pieridae</taxon>
        <taxon>Pierinae</taxon>
        <taxon>Pieris</taxon>
    </lineage>
</organism>
<dbReference type="PANTHER" id="PTHR42648">
    <property type="entry name" value="TRANSPOSASE, PUTATIVE-RELATED"/>
    <property type="match status" value="1"/>
</dbReference>
<accession>A0A821LH85</accession>
<evidence type="ECO:0000256" key="7">
    <source>
        <dbReference type="ARBA" id="ARBA00022918"/>
    </source>
</evidence>
<evidence type="ECO:0000256" key="2">
    <source>
        <dbReference type="ARBA" id="ARBA00022723"/>
    </source>
</evidence>
<dbReference type="InterPro" id="IPR012337">
    <property type="entry name" value="RNaseH-like_sf"/>
</dbReference>
<dbReference type="InterPro" id="IPR036397">
    <property type="entry name" value="RNaseH_sf"/>
</dbReference>
<keyword evidence="3" id="KW-0255">Endonuclease</keyword>
<dbReference type="GO" id="GO:0003964">
    <property type="term" value="F:RNA-directed DNA polymerase activity"/>
    <property type="evidence" value="ECO:0007669"/>
    <property type="project" value="UniProtKB-KW"/>
</dbReference>
<dbReference type="GO" id="GO:0006310">
    <property type="term" value="P:DNA recombination"/>
    <property type="evidence" value="ECO:0007669"/>
    <property type="project" value="UniProtKB-KW"/>
</dbReference>
<evidence type="ECO:0000256" key="6">
    <source>
        <dbReference type="ARBA" id="ARBA00022908"/>
    </source>
</evidence>
<keyword evidence="5" id="KW-0460">Magnesium</keyword>
<dbReference type="PANTHER" id="PTHR42648:SF11">
    <property type="entry name" value="TRANSPOSON TY4-P GAG-POL POLYPROTEIN"/>
    <property type="match status" value="1"/>
</dbReference>
<dbReference type="GO" id="GO:0016787">
    <property type="term" value="F:hydrolase activity"/>
    <property type="evidence" value="ECO:0007669"/>
    <property type="project" value="UniProtKB-KW"/>
</dbReference>
<dbReference type="EMBL" id="CAJOBZ010000001">
    <property type="protein sequence ID" value="CAF4750877.1"/>
    <property type="molecule type" value="Genomic_DNA"/>
</dbReference>
<dbReference type="Pfam" id="PF25597">
    <property type="entry name" value="SH3_retrovirus"/>
    <property type="match status" value="1"/>
</dbReference>
<evidence type="ECO:0000256" key="5">
    <source>
        <dbReference type="ARBA" id="ARBA00022842"/>
    </source>
</evidence>
<dbReference type="GO" id="GO:0046872">
    <property type="term" value="F:metal ion binding"/>
    <property type="evidence" value="ECO:0007669"/>
    <property type="project" value="UniProtKB-KW"/>
</dbReference>
<dbReference type="SUPFAM" id="SSF53098">
    <property type="entry name" value="Ribonuclease H-like"/>
    <property type="match status" value="1"/>
</dbReference>
<name>A0A821LH85_9NEOP</name>
<dbReference type="AlphaFoldDB" id="A0A821LH85"/>
<evidence type="ECO:0000256" key="1">
    <source>
        <dbReference type="ARBA" id="ARBA00022722"/>
    </source>
</evidence>
<keyword evidence="8" id="KW-0808">Transferase</keyword>
<evidence type="ECO:0000256" key="8">
    <source>
        <dbReference type="ARBA" id="ARBA00022932"/>
    </source>
</evidence>
<keyword evidence="9" id="KW-0233">DNA recombination</keyword>
<keyword evidence="6" id="KW-0229">DNA integration</keyword>
<dbReference type="GO" id="GO:0003887">
    <property type="term" value="F:DNA-directed DNA polymerase activity"/>
    <property type="evidence" value="ECO:0007669"/>
    <property type="project" value="UniProtKB-KW"/>
</dbReference>
<dbReference type="InterPro" id="IPR039537">
    <property type="entry name" value="Retrotran_Ty1/copia-like"/>
</dbReference>
<dbReference type="GO" id="GO:0015074">
    <property type="term" value="P:DNA integration"/>
    <property type="evidence" value="ECO:0007669"/>
    <property type="project" value="UniProtKB-KW"/>
</dbReference>
<dbReference type="Gene3D" id="3.30.420.10">
    <property type="entry name" value="Ribonuclease H-like superfamily/Ribonuclease H"/>
    <property type="match status" value="1"/>
</dbReference>
<evidence type="ECO:0000256" key="3">
    <source>
        <dbReference type="ARBA" id="ARBA00022759"/>
    </source>
</evidence>
<gene>
    <name evidence="11" type="ORF">PMACD_LOCUS672</name>
</gene>
<keyword evidence="7" id="KW-0695">RNA-directed DNA polymerase</keyword>
<dbReference type="GO" id="GO:0004519">
    <property type="term" value="F:endonuclease activity"/>
    <property type="evidence" value="ECO:0007669"/>
    <property type="project" value="UniProtKB-KW"/>
</dbReference>
<reference evidence="11" key="1">
    <citation type="submission" date="2021-02" db="EMBL/GenBank/DDBJ databases">
        <authorList>
            <person name="Steward A R."/>
        </authorList>
    </citation>
    <scope>NUCLEOTIDE SEQUENCE</scope>
</reference>
<evidence type="ECO:0000313" key="11">
    <source>
        <dbReference type="EMBL" id="CAF4750877.1"/>
    </source>
</evidence>
<dbReference type="Pfam" id="PF00665">
    <property type="entry name" value="rve"/>
    <property type="match status" value="1"/>
</dbReference>